<feature type="compositionally biased region" description="Polar residues" evidence="1">
    <location>
        <begin position="123"/>
        <end position="140"/>
    </location>
</feature>
<dbReference type="Proteomes" id="UP001459277">
    <property type="component" value="Unassembled WGS sequence"/>
</dbReference>
<proteinExistence type="predicted"/>
<organism evidence="2 3">
    <name type="scientific">Lithocarpus litseifolius</name>
    <dbReference type="NCBI Taxonomy" id="425828"/>
    <lineage>
        <taxon>Eukaryota</taxon>
        <taxon>Viridiplantae</taxon>
        <taxon>Streptophyta</taxon>
        <taxon>Embryophyta</taxon>
        <taxon>Tracheophyta</taxon>
        <taxon>Spermatophyta</taxon>
        <taxon>Magnoliopsida</taxon>
        <taxon>eudicotyledons</taxon>
        <taxon>Gunneridae</taxon>
        <taxon>Pentapetalae</taxon>
        <taxon>rosids</taxon>
        <taxon>fabids</taxon>
        <taxon>Fagales</taxon>
        <taxon>Fagaceae</taxon>
        <taxon>Lithocarpus</taxon>
    </lineage>
</organism>
<evidence type="ECO:0000313" key="2">
    <source>
        <dbReference type="EMBL" id="KAK9993149.1"/>
    </source>
</evidence>
<keyword evidence="3" id="KW-1185">Reference proteome</keyword>
<dbReference type="EMBL" id="JAZDWU010000008">
    <property type="protein sequence ID" value="KAK9993149.1"/>
    <property type="molecule type" value="Genomic_DNA"/>
</dbReference>
<reference evidence="2 3" key="1">
    <citation type="submission" date="2024-01" db="EMBL/GenBank/DDBJ databases">
        <title>A telomere-to-telomere, gap-free genome of sweet tea (Lithocarpus litseifolius).</title>
        <authorList>
            <person name="Zhou J."/>
        </authorList>
    </citation>
    <scope>NUCLEOTIDE SEQUENCE [LARGE SCALE GENOMIC DNA]</scope>
    <source>
        <strain evidence="2">Zhou-2022a</strain>
        <tissue evidence="2">Leaf</tissue>
    </source>
</reference>
<comment type="caution">
    <text evidence="2">The sequence shown here is derived from an EMBL/GenBank/DDBJ whole genome shotgun (WGS) entry which is preliminary data.</text>
</comment>
<sequence>QGRKKKKERKLRKNERRKKGRKEQDVIYCFPFSDTQHSDCPSLKQPAARIRHSSRIAEEKYYVSMTKKYRNKIKKEVPMTKSERAVEMHHHHHHLPPPSSTTQPPPKPTTPPLLHHPNQPNKSQQTHTKITQINPANYQYNPLPPPPIQTQHNPLPPSQIPHQNQNPPLHESKPTIISKNQTHRKNPYQNPSKNQTRLGAGAGASVGVTHASVVW</sequence>
<gene>
    <name evidence="2" type="ORF">SO802_022852</name>
</gene>
<feature type="compositionally biased region" description="Pro residues" evidence="1">
    <location>
        <begin position="142"/>
        <end position="159"/>
    </location>
</feature>
<accession>A0AAW2C7P8</accession>
<feature type="compositionally biased region" description="Low complexity" evidence="1">
    <location>
        <begin position="112"/>
        <end position="122"/>
    </location>
</feature>
<feature type="compositionally biased region" description="Basic residues" evidence="1">
    <location>
        <begin position="1"/>
        <end position="21"/>
    </location>
</feature>
<feature type="compositionally biased region" description="Pro residues" evidence="1">
    <location>
        <begin position="96"/>
        <end position="111"/>
    </location>
</feature>
<dbReference type="AlphaFoldDB" id="A0AAW2C7P8"/>
<feature type="non-terminal residue" evidence="2">
    <location>
        <position position="1"/>
    </location>
</feature>
<protein>
    <submittedName>
        <fullName evidence="2">Uncharacterized protein</fullName>
    </submittedName>
</protein>
<evidence type="ECO:0000256" key="1">
    <source>
        <dbReference type="SAM" id="MobiDB-lite"/>
    </source>
</evidence>
<name>A0AAW2C7P8_9ROSI</name>
<feature type="region of interest" description="Disordered" evidence="1">
    <location>
        <begin position="1"/>
        <end position="25"/>
    </location>
</feature>
<evidence type="ECO:0000313" key="3">
    <source>
        <dbReference type="Proteomes" id="UP001459277"/>
    </source>
</evidence>
<feature type="region of interest" description="Disordered" evidence="1">
    <location>
        <begin position="84"/>
        <end position="174"/>
    </location>
</feature>